<feature type="domain" description="HTH araC/xylS-type" evidence="4">
    <location>
        <begin position="274"/>
        <end position="375"/>
    </location>
</feature>
<dbReference type="PROSITE" id="PS00041">
    <property type="entry name" value="HTH_ARAC_FAMILY_1"/>
    <property type="match status" value="1"/>
</dbReference>
<dbReference type="Pfam" id="PF12833">
    <property type="entry name" value="HTH_18"/>
    <property type="match status" value="1"/>
</dbReference>
<accession>A0ABS4UDF3</accession>
<evidence type="ECO:0000313" key="5">
    <source>
        <dbReference type="EMBL" id="MBP2349631.1"/>
    </source>
</evidence>
<reference evidence="5 6" key="1">
    <citation type="submission" date="2021-03" db="EMBL/GenBank/DDBJ databases">
        <title>Sequencing the genomes of 1000 actinobacteria strains.</title>
        <authorList>
            <person name="Klenk H.-P."/>
        </authorList>
    </citation>
    <scope>NUCLEOTIDE SEQUENCE [LARGE SCALE GENOMIC DNA]</scope>
    <source>
        <strain evidence="5 6">DSM 18824</strain>
    </source>
</reference>
<evidence type="ECO:0000256" key="2">
    <source>
        <dbReference type="ARBA" id="ARBA00023125"/>
    </source>
</evidence>
<dbReference type="EMBL" id="JAGINT010000001">
    <property type="protein sequence ID" value="MBP2349631.1"/>
    <property type="molecule type" value="Genomic_DNA"/>
</dbReference>
<keyword evidence="2" id="KW-0238">DNA-binding</keyword>
<dbReference type="InterPro" id="IPR035418">
    <property type="entry name" value="AraC-bd_2"/>
</dbReference>
<dbReference type="SMART" id="SM00342">
    <property type="entry name" value="HTH_ARAC"/>
    <property type="match status" value="1"/>
</dbReference>
<dbReference type="InterPro" id="IPR018060">
    <property type="entry name" value="HTH_AraC"/>
</dbReference>
<protein>
    <submittedName>
        <fullName evidence="5">AraC-like DNA-binding protein</fullName>
    </submittedName>
</protein>
<evidence type="ECO:0000256" key="1">
    <source>
        <dbReference type="ARBA" id="ARBA00023015"/>
    </source>
</evidence>
<dbReference type="PANTHER" id="PTHR46796:SF12">
    <property type="entry name" value="HTH-TYPE DNA-BINDING TRANSCRIPTIONAL ACTIVATOR EUTR"/>
    <property type="match status" value="1"/>
</dbReference>
<dbReference type="PROSITE" id="PS01124">
    <property type="entry name" value="HTH_ARAC_FAMILY_2"/>
    <property type="match status" value="1"/>
</dbReference>
<comment type="caution">
    <text evidence="5">The sequence shown here is derived from an EMBL/GenBank/DDBJ whole genome shotgun (WGS) entry which is preliminary data.</text>
</comment>
<gene>
    <name evidence="5" type="ORF">JOF29_000714</name>
</gene>
<dbReference type="InterPro" id="IPR009057">
    <property type="entry name" value="Homeodomain-like_sf"/>
</dbReference>
<dbReference type="SUPFAM" id="SSF46689">
    <property type="entry name" value="Homeodomain-like"/>
    <property type="match status" value="1"/>
</dbReference>
<dbReference type="Pfam" id="PF14525">
    <property type="entry name" value="AraC_binding_2"/>
    <property type="match status" value="1"/>
</dbReference>
<dbReference type="Gene3D" id="1.10.10.60">
    <property type="entry name" value="Homeodomain-like"/>
    <property type="match status" value="1"/>
</dbReference>
<evidence type="ECO:0000313" key="6">
    <source>
        <dbReference type="Proteomes" id="UP000755585"/>
    </source>
</evidence>
<dbReference type="InterPro" id="IPR050204">
    <property type="entry name" value="AraC_XylS_family_regulators"/>
</dbReference>
<proteinExistence type="predicted"/>
<dbReference type="Proteomes" id="UP000755585">
    <property type="component" value="Unassembled WGS sequence"/>
</dbReference>
<name>A0ABS4UDF3_9ACTN</name>
<dbReference type="RefSeq" id="WP_209692771.1">
    <property type="nucleotide sequence ID" value="NZ_BAAAVU010000029.1"/>
</dbReference>
<evidence type="ECO:0000259" key="4">
    <source>
        <dbReference type="PROSITE" id="PS01124"/>
    </source>
</evidence>
<organism evidence="5 6">
    <name type="scientific">Kribbella aluminosa</name>
    <dbReference type="NCBI Taxonomy" id="416017"/>
    <lineage>
        <taxon>Bacteria</taxon>
        <taxon>Bacillati</taxon>
        <taxon>Actinomycetota</taxon>
        <taxon>Actinomycetes</taxon>
        <taxon>Propionibacteriales</taxon>
        <taxon>Kribbellaceae</taxon>
        <taxon>Kribbella</taxon>
    </lineage>
</organism>
<keyword evidence="3" id="KW-0804">Transcription</keyword>
<sequence>MGATLTNATRPVRSCAAARATDADTRLSGYRFFNIIVKGGVGAPRADGRQKMQLLEHYELFHSQDLDDVRDSVGRVFVPHRLDLTQKAGHLDARMCTRRIAKVAANYVSYGADVLIEPGELGSFFVVQVPLSGHSHVRCGREEVFSTPRLVSVVSPTESLSMRWSADCAKLILRVDRLAVESELSEMLSAPLPVPVRFRPGMDVSTGYGRSWLAMMRTFVDELDRADDSLIDHALTASGYEDVLIRGLLLAQPHNYSDKLAGTSQPLVPSRAVSMARDIIENHPEWDHTITSLAREAGVSPRALQKGFARHLGVAPKEYLTSVRMQRAHSELRAKQRDTTTVHEIASRWRLGHVGRFAGEYRKRFGELPSETLAK</sequence>
<keyword evidence="6" id="KW-1185">Reference proteome</keyword>
<dbReference type="PANTHER" id="PTHR46796">
    <property type="entry name" value="HTH-TYPE TRANSCRIPTIONAL ACTIVATOR RHAS-RELATED"/>
    <property type="match status" value="1"/>
</dbReference>
<evidence type="ECO:0000256" key="3">
    <source>
        <dbReference type="ARBA" id="ARBA00023163"/>
    </source>
</evidence>
<keyword evidence="1" id="KW-0805">Transcription regulation</keyword>
<dbReference type="InterPro" id="IPR018062">
    <property type="entry name" value="HTH_AraC-typ_CS"/>
</dbReference>